<feature type="compositionally biased region" description="Polar residues" evidence="1">
    <location>
        <begin position="324"/>
        <end position="343"/>
    </location>
</feature>
<comment type="caution">
    <text evidence="2">The sequence shown here is derived from an EMBL/GenBank/DDBJ whole genome shotgun (WGS) entry which is preliminary data.</text>
</comment>
<dbReference type="Proteomes" id="UP001627154">
    <property type="component" value="Unassembled WGS sequence"/>
</dbReference>
<protein>
    <submittedName>
        <fullName evidence="2">Uncharacterized protein</fullName>
    </submittedName>
</protein>
<gene>
    <name evidence="2" type="ORF">TKK_000169</name>
</gene>
<name>A0ABD2XVJ2_9HYME</name>
<feature type="compositionally biased region" description="Polar residues" evidence="1">
    <location>
        <begin position="272"/>
        <end position="292"/>
    </location>
</feature>
<sequence length="383" mass="40277">MQLASLNVHVYNLYTHNIVQAAISYDYPRSRARGSLRVALSFDDDDAYVYALNVHVFEKTRAADAFGSFFFFFFCRKCSQLPFIQFTKGGIRVNFGGYHAQAGLGGLLTGRAADGGLHASAGIENGPSASAGLGGSLENGPQGGLHARAGLGGSGPAAEAGLSGSLAGPKPTGDIYSRAQIANGIEVSKTKGKNVQIIPRPKKATEQVSACPVHAELYMHLSLLRDQYAASGATAAALNRDPSDSDNEALKKSHPARWYFEKRVQERIAAAGQTTAEPTTTDSNAISEQAVTSSSAGSSSSSSSSSSTNINNSSSNSIKEKNSGGRQTSGIYSRATASASNDEAIQDTGRPKHRSTLFDDIFNIPISALNAVNKLLKNHVGKK</sequence>
<dbReference type="AlphaFoldDB" id="A0ABD2XVJ2"/>
<evidence type="ECO:0000313" key="3">
    <source>
        <dbReference type="Proteomes" id="UP001627154"/>
    </source>
</evidence>
<evidence type="ECO:0000256" key="1">
    <source>
        <dbReference type="SAM" id="MobiDB-lite"/>
    </source>
</evidence>
<feature type="region of interest" description="Disordered" evidence="1">
    <location>
        <begin position="272"/>
        <end position="353"/>
    </location>
</feature>
<proteinExistence type="predicted"/>
<keyword evidence="3" id="KW-1185">Reference proteome</keyword>
<accession>A0ABD2XVJ2</accession>
<dbReference type="EMBL" id="JBJJXI010000002">
    <property type="protein sequence ID" value="KAL3407938.1"/>
    <property type="molecule type" value="Genomic_DNA"/>
</dbReference>
<organism evidence="2 3">
    <name type="scientific">Trichogramma kaykai</name>
    <dbReference type="NCBI Taxonomy" id="54128"/>
    <lineage>
        <taxon>Eukaryota</taxon>
        <taxon>Metazoa</taxon>
        <taxon>Ecdysozoa</taxon>
        <taxon>Arthropoda</taxon>
        <taxon>Hexapoda</taxon>
        <taxon>Insecta</taxon>
        <taxon>Pterygota</taxon>
        <taxon>Neoptera</taxon>
        <taxon>Endopterygota</taxon>
        <taxon>Hymenoptera</taxon>
        <taxon>Apocrita</taxon>
        <taxon>Proctotrupomorpha</taxon>
        <taxon>Chalcidoidea</taxon>
        <taxon>Trichogrammatidae</taxon>
        <taxon>Trichogramma</taxon>
    </lineage>
</organism>
<reference evidence="2 3" key="1">
    <citation type="journal article" date="2024" name="bioRxiv">
        <title>A reference genome for Trichogramma kaykai: A tiny desert-dwelling parasitoid wasp with competing sex-ratio distorters.</title>
        <authorList>
            <person name="Culotta J."/>
            <person name="Lindsey A.R."/>
        </authorList>
    </citation>
    <scope>NUCLEOTIDE SEQUENCE [LARGE SCALE GENOMIC DNA]</scope>
    <source>
        <strain evidence="2 3">KSX58</strain>
    </source>
</reference>
<feature type="compositionally biased region" description="Low complexity" evidence="1">
    <location>
        <begin position="293"/>
        <end position="317"/>
    </location>
</feature>
<evidence type="ECO:0000313" key="2">
    <source>
        <dbReference type="EMBL" id="KAL3407938.1"/>
    </source>
</evidence>